<name>A0ABM7P5L7_9BACT</name>
<evidence type="ECO:0000256" key="7">
    <source>
        <dbReference type="RuleBase" id="RU003879"/>
    </source>
</evidence>
<organism evidence="9 10">
    <name type="scientific">Pseudodesulfovibrio sediminis</name>
    <dbReference type="NCBI Taxonomy" id="2810563"/>
    <lineage>
        <taxon>Bacteria</taxon>
        <taxon>Pseudomonadati</taxon>
        <taxon>Thermodesulfobacteriota</taxon>
        <taxon>Desulfovibrionia</taxon>
        <taxon>Desulfovibrionales</taxon>
        <taxon>Desulfovibrionaceae</taxon>
    </lineage>
</organism>
<keyword evidence="10" id="KW-1185">Reference proteome</keyword>
<comment type="subcellular location">
    <subcellularLocation>
        <location evidence="1">Cell membrane</location>
        <topology evidence="1">Single-pass membrane protein</topology>
    </subcellularLocation>
    <subcellularLocation>
        <location evidence="7">Cell membrane</location>
        <topology evidence="7">Single-pass type II membrane protein</topology>
    </subcellularLocation>
</comment>
<dbReference type="Pfam" id="PF02472">
    <property type="entry name" value="ExbD"/>
    <property type="match status" value="1"/>
</dbReference>
<keyword evidence="3" id="KW-1003">Cell membrane</keyword>
<evidence type="ECO:0000256" key="3">
    <source>
        <dbReference type="ARBA" id="ARBA00022475"/>
    </source>
</evidence>
<feature type="transmembrane region" description="Helical" evidence="8">
    <location>
        <begin position="21"/>
        <end position="40"/>
    </location>
</feature>
<protein>
    <submittedName>
        <fullName evidence="9">Biopolymer transporter ExbD</fullName>
    </submittedName>
</protein>
<dbReference type="EMBL" id="AP024485">
    <property type="protein sequence ID" value="BCS88145.1"/>
    <property type="molecule type" value="Genomic_DNA"/>
</dbReference>
<reference evidence="9" key="1">
    <citation type="journal article" date="2022" name="Arch. Microbiol.">
        <title>Pseudodesulfovibrio sediminis sp. nov., a mesophilic and neutrophilic sulfate-reducing bacterium isolated from sediment of a brackish lake.</title>
        <authorList>
            <person name="Takahashi A."/>
            <person name="Kojima H."/>
            <person name="Watanabe M."/>
            <person name="Fukui M."/>
        </authorList>
    </citation>
    <scope>NUCLEOTIDE SEQUENCE</scope>
    <source>
        <strain evidence="9">SF6</strain>
    </source>
</reference>
<dbReference type="RefSeq" id="WP_229595518.1">
    <property type="nucleotide sequence ID" value="NZ_AP024485.1"/>
</dbReference>
<evidence type="ECO:0000256" key="8">
    <source>
        <dbReference type="SAM" id="Phobius"/>
    </source>
</evidence>
<dbReference type="PANTHER" id="PTHR30558:SF13">
    <property type="entry name" value="BIOPOLYMER TRANSPORT PROTEIN EXBD2"/>
    <property type="match status" value="1"/>
</dbReference>
<evidence type="ECO:0000256" key="2">
    <source>
        <dbReference type="ARBA" id="ARBA00005811"/>
    </source>
</evidence>
<keyword evidence="6 8" id="KW-0472">Membrane</keyword>
<accession>A0ABM7P5L7</accession>
<evidence type="ECO:0000313" key="9">
    <source>
        <dbReference type="EMBL" id="BCS88145.1"/>
    </source>
</evidence>
<gene>
    <name evidence="9" type="ORF">PSDVSF_13870</name>
</gene>
<evidence type="ECO:0000313" key="10">
    <source>
        <dbReference type="Proteomes" id="UP001053296"/>
    </source>
</evidence>
<keyword evidence="4 7" id="KW-0812">Transmembrane</keyword>
<evidence type="ECO:0000256" key="6">
    <source>
        <dbReference type="ARBA" id="ARBA00023136"/>
    </source>
</evidence>
<keyword evidence="7" id="KW-0813">Transport</keyword>
<evidence type="ECO:0000256" key="1">
    <source>
        <dbReference type="ARBA" id="ARBA00004162"/>
    </source>
</evidence>
<evidence type="ECO:0000256" key="4">
    <source>
        <dbReference type="ARBA" id="ARBA00022692"/>
    </source>
</evidence>
<evidence type="ECO:0000256" key="5">
    <source>
        <dbReference type="ARBA" id="ARBA00022989"/>
    </source>
</evidence>
<keyword evidence="5 8" id="KW-1133">Transmembrane helix</keyword>
<dbReference type="Gene3D" id="3.30.420.270">
    <property type="match status" value="1"/>
</dbReference>
<proteinExistence type="inferred from homology"/>
<dbReference type="InterPro" id="IPR003400">
    <property type="entry name" value="ExbD"/>
</dbReference>
<dbReference type="Proteomes" id="UP001053296">
    <property type="component" value="Chromosome"/>
</dbReference>
<keyword evidence="7" id="KW-0653">Protein transport</keyword>
<dbReference type="PANTHER" id="PTHR30558">
    <property type="entry name" value="EXBD MEMBRANE COMPONENT OF PMF-DRIVEN MACROMOLECULE IMPORT SYSTEM"/>
    <property type="match status" value="1"/>
</dbReference>
<comment type="similarity">
    <text evidence="2 7">Belongs to the ExbD/TolR family.</text>
</comment>
<sequence>MSAYSPYRKKRNADSSINMTPLIDMVFILLIFFIVTTSFVKESGVDIQRPSANTAENKENVSVVVGIDSTGTVWLDGKTIDIRSVRSWMENFVAETPEGVVVVAADTKTESGLLINVLDACREAGVNNVSVAARKPQ</sequence>